<evidence type="ECO:0000313" key="2">
    <source>
        <dbReference type="Proteomes" id="UP001372338"/>
    </source>
</evidence>
<protein>
    <submittedName>
        <fullName evidence="1">Uncharacterized protein</fullName>
    </submittedName>
</protein>
<proteinExistence type="predicted"/>
<comment type="caution">
    <text evidence="1">The sequence shown here is derived from an EMBL/GenBank/DDBJ whole genome shotgun (WGS) entry which is preliminary data.</text>
</comment>
<dbReference type="EMBL" id="JAYWIO010000001">
    <property type="protein sequence ID" value="KAK7290428.1"/>
    <property type="molecule type" value="Genomic_DNA"/>
</dbReference>
<dbReference type="AlphaFoldDB" id="A0AAN9J2V3"/>
<accession>A0AAN9J2V3</accession>
<gene>
    <name evidence="1" type="ORF">RIF29_04848</name>
</gene>
<keyword evidence="2" id="KW-1185">Reference proteome</keyword>
<evidence type="ECO:0000313" key="1">
    <source>
        <dbReference type="EMBL" id="KAK7290428.1"/>
    </source>
</evidence>
<organism evidence="1 2">
    <name type="scientific">Crotalaria pallida</name>
    <name type="common">Smooth rattlebox</name>
    <name type="synonym">Crotalaria striata</name>
    <dbReference type="NCBI Taxonomy" id="3830"/>
    <lineage>
        <taxon>Eukaryota</taxon>
        <taxon>Viridiplantae</taxon>
        <taxon>Streptophyta</taxon>
        <taxon>Embryophyta</taxon>
        <taxon>Tracheophyta</taxon>
        <taxon>Spermatophyta</taxon>
        <taxon>Magnoliopsida</taxon>
        <taxon>eudicotyledons</taxon>
        <taxon>Gunneridae</taxon>
        <taxon>Pentapetalae</taxon>
        <taxon>rosids</taxon>
        <taxon>fabids</taxon>
        <taxon>Fabales</taxon>
        <taxon>Fabaceae</taxon>
        <taxon>Papilionoideae</taxon>
        <taxon>50 kb inversion clade</taxon>
        <taxon>genistoids sensu lato</taxon>
        <taxon>core genistoids</taxon>
        <taxon>Crotalarieae</taxon>
        <taxon>Crotalaria</taxon>
    </lineage>
</organism>
<sequence>MISPLVEQIAMPGELQSRMLFIFNVDYPSDGKELEFDFSLDDLETVKVIGKDSDGVFIFWFNYNIQKDPRDRLTSSELLNHPFIKRLEDNDLDLEILVGTLEPPFHYYLDPCGGYLLYKLIMDVLSRGDPNGPLG</sequence>
<name>A0AAN9J2V3_CROPI</name>
<dbReference type="Proteomes" id="UP001372338">
    <property type="component" value="Unassembled WGS sequence"/>
</dbReference>
<reference evidence="1 2" key="1">
    <citation type="submission" date="2024-01" db="EMBL/GenBank/DDBJ databases">
        <title>The genomes of 5 underutilized Papilionoideae crops provide insights into root nodulation and disease resistanc.</title>
        <authorList>
            <person name="Yuan L."/>
        </authorList>
    </citation>
    <scope>NUCLEOTIDE SEQUENCE [LARGE SCALE GENOMIC DNA]</scope>
    <source>
        <strain evidence="1">ZHUSHIDOU_FW_LH</strain>
        <tissue evidence="1">Leaf</tissue>
    </source>
</reference>